<organism evidence="2 3">
    <name type="scientific">Micromonospora echinofusca</name>
    <dbReference type="NCBI Taxonomy" id="47858"/>
    <lineage>
        <taxon>Bacteria</taxon>
        <taxon>Bacillati</taxon>
        <taxon>Actinomycetota</taxon>
        <taxon>Actinomycetes</taxon>
        <taxon>Micromonosporales</taxon>
        <taxon>Micromonosporaceae</taxon>
        <taxon>Micromonospora</taxon>
    </lineage>
</organism>
<reference evidence="2 3" key="1">
    <citation type="submission" date="2019-12" db="EMBL/GenBank/DDBJ databases">
        <title>Whole genome sequencing of endophytic Actinobacterium Micromonospora sp. MPMI6T.</title>
        <authorList>
            <person name="Evv R."/>
            <person name="Podile A.R."/>
        </authorList>
    </citation>
    <scope>NUCLEOTIDE SEQUENCE [LARGE SCALE GENOMIC DNA]</scope>
    <source>
        <strain evidence="2 3">MPMI6</strain>
    </source>
</reference>
<evidence type="ECO:0000313" key="2">
    <source>
        <dbReference type="EMBL" id="MBO4204735.1"/>
    </source>
</evidence>
<dbReference type="Proteomes" id="UP000823521">
    <property type="component" value="Unassembled WGS sequence"/>
</dbReference>
<dbReference type="EMBL" id="WVUH01000005">
    <property type="protein sequence ID" value="MBO4204735.1"/>
    <property type="molecule type" value="Genomic_DNA"/>
</dbReference>
<proteinExistence type="predicted"/>
<keyword evidence="3" id="KW-1185">Reference proteome</keyword>
<evidence type="ECO:0000313" key="3">
    <source>
        <dbReference type="Proteomes" id="UP000823521"/>
    </source>
</evidence>
<accession>A0ABS3VJN7</accession>
<evidence type="ECO:0000256" key="1">
    <source>
        <dbReference type="SAM" id="MobiDB-lite"/>
    </source>
</evidence>
<name>A0ABS3VJN7_MICEH</name>
<feature type="region of interest" description="Disordered" evidence="1">
    <location>
        <begin position="59"/>
        <end position="83"/>
    </location>
</feature>
<dbReference type="RefSeq" id="WP_208810926.1">
    <property type="nucleotide sequence ID" value="NZ_WVUH01000005.1"/>
</dbReference>
<gene>
    <name evidence="2" type="ORF">GSF22_01735</name>
</gene>
<protein>
    <submittedName>
        <fullName evidence="2">Uncharacterized protein</fullName>
    </submittedName>
</protein>
<comment type="caution">
    <text evidence="2">The sequence shown here is derived from an EMBL/GenBank/DDBJ whole genome shotgun (WGS) entry which is preliminary data.</text>
</comment>
<sequence length="108" mass="12149">MTVYRSSSSLRWHRDEADADAARQVLAEHVPDDETGRCVVCLTPAPCRPANAAANRLVDLGRPIGPPDEPDTRRPRGWRGWLTPRRRPMPRSAPLLTFGWRVRLGLVT</sequence>